<reference evidence="2" key="1">
    <citation type="journal article" date="2020" name="Nature">
        <title>Giant virus diversity and host interactions through global metagenomics.</title>
        <authorList>
            <person name="Schulz F."/>
            <person name="Roux S."/>
            <person name="Paez-Espino D."/>
            <person name="Jungbluth S."/>
            <person name="Walsh D.A."/>
            <person name="Denef V.J."/>
            <person name="McMahon K.D."/>
            <person name="Konstantinidis K.T."/>
            <person name="Eloe-Fadrosh E.A."/>
            <person name="Kyrpides N.C."/>
            <person name="Woyke T."/>
        </authorList>
    </citation>
    <scope>NUCLEOTIDE SEQUENCE</scope>
    <source>
        <strain evidence="2">GVMAG-S-ERX556106-38</strain>
    </source>
</reference>
<proteinExistence type="predicted"/>
<dbReference type="EMBL" id="MN738836">
    <property type="protein sequence ID" value="QHT38876.1"/>
    <property type="molecule type" value="Genomic_DNA"/>
</dbReference>
<feature type="compositionally biased region" description="Polar residues" evidence="1">
    <location>
        <begin position="1"/>
        <end position="14"/>
    </location>
</feature>
<protein>
    <submittedName>
        <fullName evidence="2">Uncharacterized protein</fullName>
    </submittedName>
</protein>
<accession>A0A6C0FAI1</accession>
<evidence type="ECO:0000256" key="1">
    <source>
        <dbReference type="SAM" id="MobiDB-lite"/>
    </source>
</evidence>
<organism evidence="2">
    <name type="scientific">viral metagenome</name>
    <dbReference type="NCBI Taxonomy" id="1070528"/>
    <lineage>
        <taxon>unclassified sequences</taxon>
        <taxon>metagenomes</taxon>
        <taxon>organismal metagenomes</taxon>
    </lineage>
</organism>
<feature type="region of interest" description="Disordered" evidence="1">
    <location>
        <begin position="1"/>
        <end position="47"/>
    </location>
</feature>
<evidence type="ECO:0000313" key="2">
    <source>
        <dbReference type="EMBL" id="QHT38876.1"/>
    </source>
</evidence>
<name>A0A6C0FAI1_9ZZZZ</name>
<dbReference type="AlphaFoldDB" id="A0A6C0FAI1"/>
<sequence length="442" mass="50266">MPSNNSSSKKTLQINPEYFKQGKRKGGTAGKNTQKISRKRNTPVKHNTIKRELIKRIQQHKQNEQIEQTQRKNKQENTLGSMTSEMETNEFKGAVNYLNVLAKSKKKNERAAARQQRAGNVNRKARTLKNVNSQPTNPLPPNVNLELPQELAVNNQSLIQPSYQNTTPLVLNTSIPPANINYRIPSPPVITQVPPSLLPQPQIQTHPTNPQQMYYVTPIPVAPEPPYSNLKTSSTKPTYKQWTRKNTLRVPDKISNNNIQSKQSEHTNNNMVSKEKLGNISERENKLRMLQSKFSSAANKVTEEPTKKKEAPVMELKRYYEIADEKNGNVNIVGGKPRKKIIKRTIKKKYTVGKSRVKRQVSVLVKNLHTRKKIVDAKKELKQTPISEIKKYLKAHGFIKSGSVAPNNVLREIFESSMMSGDVTNLNTAIQLHNYMDEENET</sequence>